<feature type="domain" description="TonB C-terminal" evidence="12">
    <location>
        <begin position="143"/>
        <end position="234"/>
    </location>
</feature>
<dbReference type="SUPFAM" id="SSF74653">
    <property type="entry name" value="TolA/TonB C-terminal domain"/>
    <property type="match status" value="1"/>
</dbReference>
<dbReference type="RefSeq" id="WP_187552666.1">
    <property type="nucleotide sequence ID" value="NZ_BMZL01000001.1"/>
</dbReference>
<keyword evidence="7" id="KW-0653">Protein transport</keyword>
<evidence type="ECO:0000256" key="2">
    <source>
        <dbReference type="ARBA" id="ARBA00006555"/>
    </source>
</evidence>
<keyword evidence="14" id="KW-1185">Reference proteome</keyword>
<dbReference type="Proteomes" id="UP000515804">
    <property type="component" value="Chromosome"/>
</dbReference>
<dbReference type="PANTHER" id="PTHR33446">
    <property type="entry name" value="PROTEIN TONB-RELATED"/>
    <property type="match status" value="1"/>
</dbReference>
<dbReference type="InterPro" id="IPR006260">
    <property type="entry name" value="TonB/TolA_C"/>
</dbReference>
<gene>
    <name evidence="13" type="ORF">H9L16_00365</name>
</gene>
<keyword evidence="9 11" id="KW-0472">Membrane</keyword>
<reference evidence="13 14" key="1">
    <citation type="submission" date="2020-08" db="EMBL/GenBank/DDBJ databases">
        <title>Genome sequence of Thermomonas carbonis KCTC 42013T.</title>
        <authorList>
            <person name="Hyun D.-W."/>
            <person name="Bae J.-W."/>
        </authorList>
    </citation>
    <scope>NUCLEOTIDE SEQUENCE [LARGE SCALE GENOMIC DNA]</scope>
    <source>
        <strain evidence="13 14">KCTC 42013</strain>
    </source>
</reference>
<dbReference type="FunFam" id="3.30.1150.10:FF:000007">
    <property type="entry name" value="Energy transducer TonB"/>
    <property type="match status" value="1"/>
</dbReference>
<keyword evidence="4" id="KW-1003">Cell membrane</keyword>
<keyword evidence="6 11" id="KW-0812">Transmembrane</keyword>
<evidence type="ECO:0000256" key="11">
    <source>
        <dbReference type="SAM" id="Phobius"/>
    </source>
</evidence>
<dbReference type="PANTHER" id="PTHR33446:SF2">
    <property type="entry name" value="PROTEIN TONB"/>
    <property type="match status" value="1"/>
</dbReference>
<dbReference type="InterPro" id="IPR037682">
    <property type="entry name" value="TonB_C"/>
</dbReference>
<organism evidence="13 14">
    <name type="scientific">Thermomonas carbonis</name>
    <dbReference type="NCBI Taxonomy" id="1463158"/>
    <lineage>
        <taxon>Bacteria</taxon>
        <taxon>Pseudomonadati</taxon>
        <taxon>Pseudomonadota</taxon>
        <taxon>Gammaproteobacteria</taxon>
        <taxon>Lysobacterales</taxon>
        <taxon>Lysobacteraceae</taxon>
        <taxon>Thermomonas</taxon>
    </lineage>
</organism>
<evidence type="ECO:0000256" key="10">
    <source>
        <dbReference type="SAM" id="MobiDB-lite"/>
    </source>
</evidence>
<comment type="subcellular location">
    <subcellularLocation>
        <location evidence="1">Cell inner membrane</location>
        <topology evidence="1">Single-pass membrane protein</topology>
        <orientation evidence="1">Periplasmic side</orientation>
    </subcellularLocation>
</comment>
<evidence type="ECO:0000256" key="5">
    <source>
        <dbReference type="ARBA" id="ARBA00022519"/>
    </source>
</evidence>
<proteinExistence type="inferred from homology"/>
<keyword evidence="5" id="KW-0997">Cell inner membrane</keyword>
<evidence type="ECO:0000256" key="6">
    <source>
        <dbReference type="ARBA" id="ARBA00022692"/>
    </source>
</evidence>
<feature type="transmembrane region" description="Helical" evidence="11">
    <location>
        <begin position="31"/>
        <end position="52"/>
    </location>
</feature>
<evidence type="ECO:0000256" key="3">
    <source>
        <dbReference type="ARBA" id="ARBA00022448"/>
    </source>
</evidence>
<evidence type="ECO:0000256" key="1">
    <source>
        <dbReference type="ARBA" id="ARBA00004383"/>
    </source>
</evidence>
<dbReference type="NCBIfam" id="TIGR01352">
    <property type="entry name" value="tonB_Cterm"/>
    <property type="match status" value="1"/>
</dbReference>
<dbReference type="PROSITE" id="PS52015">
    <property type="entry name" value="TONB_CTD"/>
    <property type="match status" value="1"/>
</dbReference>
<evidence type="ECO:0000313" key="13">
    <source>
        <dbReference type="EMBL" id="QNN70149.1"/>
    </source>
</evidence>
<name>A0A7G9SQM4_9GAMM</name>
<evidence type="ECO:0000313" key="14">
    <source>
        <dbReference type="Proteomes" id="UP000515804"/>
    </source>
</evidence>
<evidence type="ECO:0000256" key="7">
    <source>
        <dbReference type="ARBA" id="ARBA00022927"/>
    </source>
</evidence>
<dbReference type="GO" id="GO:0031992">
    <property type="term" value="F:energy transducer activity"/>
    <property type="evidence" value="ECO:0007669"/>
    <property type="project" value="TreeGrafter"/>
</dbReference>
<feature type="region of interest" description="Disordered" evidence="10">
    <location>
        <begin position="82"/>
        <end position="103"/>
    </location>
</feature>
<keyword evidence="3" id="KW-0813">Transport</keyword>
<dbReference type="Gene3D" id="3.30.1150.10">
    <property type="match status" value="1"/>
</dbReference>
<dbReference type="GO" id="GO:0055085">
    <property type="term" value="P:transmembrane transport"/>
    <property type="evidence" value="ECO:0007669"/>
    <property type="project" value="InterPro"/>
</dbReference>
<dbReference type="GO" id="GO:0015031">
    <property type="term" value="P:protein transport"/>
    <property type="evidence" value="ECO:0007669"/>
    <property type="project" value="UniProtKB-KW"/>
</dbReference>
<evidence type="ECO:0000256" key="8">
    <source>
        <dbReference type="ARBA" id="ARBA00022989"/>
    </source>
</evidence>
<comment type="similarity">
    <text evidence="2">Belongs to the TonB family.</text>
</comment>
<keyword evidence="8 11" id="KW-1133">Transmembrane helix</keyword>
<sequence>MARSHSIASFRPAGFALLKPASKPQLDTARILTLSGTIAVNTLALGLLMMPLTLPAPLPLPDEAPVTPLPDWIRRDPPPPIKVPVVQRQPTPPTAQPVRQRTVAEQPTAIATPVLTENATEQAIESTIDPGPAMDIAPVAIGPAPMQLQYRSAPAPVYPRMAKQRGLTGTVLLQVLVGIDGRPLDVTVAQSSGHRELDEAARAQVLKRWSFQPATRDGQAVQAIGMVPIEFALR</sequence>
<dbReference type="EMBL" id="CP060719">
    <property type="protein sequence ID" value="QNN70149.1"/>
    <property type="molecule type" value="Genomic_DNA"/>
</dbReference>
<protein>
    <submittedName>
        <fullName evidence="13">Energy transducer TonB</fullName>
    </submittedName>
</protein>
<dbReference type="InterPro" id="IPR051045">
    <property type="entry name" value="TonB-dependent_transducer"/>
</dbReference>
<accession>A0A7G9SQM4</accession>
<evidence type="ECO:0000256" key="4">
    <source>
        <dbReference type="ARBA" id="ARBA00022475"/>
    </source>
</evidence>
<dbReference type="AlphaFoldDB" id="A0A7G9SQM4"/>
<evidence type="ECO:0000259" key="12">
    <source>
        <dbReference type="PROSITE" id="PS52015"/>
    </source>
</evidence>
<dbReference type="GO" id="GO:0098797">
    <property type="term" value="C:plasma membrane protein complex"/>
    <property type="evidence" value="ECO:0007669"/>
    <property type="project" value="TreeGrafter"/>
</dbReference>
<dbReference type="Pfam" id="PF03544">
    <property type="entry name" value="TonB_C"/>
    <property type="match status" value="1"/>
</dbReference>
<dbReference type="KEGG" id="tcn:H9L16_00365"/>
<evidence type="ECO:0000256" key="9">
    <source>
        <dbReference type="ARBA" id="ARBA00023136"/>
    </source>
</evidence>